<organism evidence="6 7">
    <name type="scientific">Gemmobacter fulvus</name>
    <dbReference type="NCBI Taxonomy" id="2840474"/>
    <lineage>
        <taxon>Bacteria</taxon>
        <taxon>Pseudomonadati</taxon>
        <taxon>Pseudomonadota</taxon>
        <taxon>Alphaproteobacteria</taxon>
        <taxon>Rhodobacterales</taxon>
        <taxon>Paracoccaceae</taxon>
        <taxon>Gemmobacter</taxon>
    </lineage>
</organism>
<keyword evidence="4" id="KW-1133">Transmembrane helix</keyword>
<keyword evidence="4" id="KW-0812">Transmembrane</keyword>
<keyword evidence="3" id="KW-0560">Oxidoreductase</keyword>
<dbReference type="InterPro" id="IPR036188">
    <property type="entry name" value="FAD/NAD-bd_sf"/>
</dbReference>
<feature type="domain" description="FAD/NAD(P)-binding" evidence="5">
    <location>
        <begin position="20"/>
        <end position="295"/>
    </location>
</feature>
<dbReference type="Pfam" id="PF07992">
    <property type="entry name" value="Pyr_redox_2"/>
    <property type="match status" value="1"/>
</dbReference>
<evidence type="ECO:0000256" key="4">
    <source>
        <dbReference type="SAM" id="Phobius"/>
    </source>
</evidence>
<dbReference type="EMBL" id="CP076361">
    <property type="protein sequence ID" value="QWK89874.1"/>
    <property type="molecule type" value="Genomic_DNA"/>
</dbReference>
<evidence type="ECO:0000313" key="7">
    <source>
        <dbReference type="Proteomes" id="UP000679352"/>
    </source>
</evidence>
<accession>A0A975P4V2</accession>
<evidence type="ECO:0000256" key="3">
    <source>
        <dbReference type="ARBA" id="ARBA00023002"/>
    </source>
</evidence>
<dbReference type="AlphaFoldDB" id="A0A975P4V2"/>
<reference evidence="6" key="1">
    <citation type="submission" date="2021-06" db="EMBL/GenBank/DDBJ databases">
        <title>Direct submission.</title>
        <authorList>
            <person name="Lee C.-S."/>
            <person name="Jin L."/>
        </authorList>
    </citation>
    <scope>NUCLEOTIDE SEQUENCE</scope>
    <source>
        <strain evidence="6">Con5</strain>
    </source>
</reference>
<dbReference type="PRINTS" id="PR00469">
    <property type="entry name" value="PNDRDTASEII"/>
</dbReference>
<evidence type="ECO:0000313" key="6">
    <source>
        <dbReference type="EMBL" id="QWK89874.1"/>
    </source>
</evidence>
<protein>
    <recommendedName>
        <fullName evidence="1">Thioredoxin reductase</fullName>
    </recommendedName>
</protein>
<proteinExistence type="predicted"/>
<dbReference type="InterPro" id="IPR050097">
    <property type="entry name" value="Ferredoxin-NADP_redctase_2"/>
</dbReference>
<keyword evidence="2" id="KW-0285">Flavoprotein</keyword>
<gene>
    <name evidence="6" type="ORF">KM031_13685</name>
</gene>
<dbReference type="SUPFAM" id="SSF51905">
    <property type="entry name" value="FAD/NAD(P)-binding domain"/>
    <property type="match status" value="1"/>
</dbReference>
<sequence length="314" mass="32778">MAQNIPRTTDDTPKPTELLDVAVVGGSFAGLTAALYLARGRKRLAVIDAGETRNRAASSAHGFLGQDGRPPAEIRAAGLRDLLAYPEAVLIPGHVTTIHGGPDDFTLTLADGGTLRARRVILAHGMRDILPDLPGLAQIWGQTAFQCPYCHGYELAGQPTGLLMSGAKVVEHAQFLTDWAPGLTVFDPDANAEDMASLAAAGIPVIQSPVQRIEAEGARLRALHLADGRRIPLAVLYMVSRAEPASDLPQQLGCKMETGPQGPYIATDMMKATSVPGVFAAGDLARPVFGAVFAAADGAMAGVACQRSLGLSAT</sequence>
<dbReference type="PRINTS" id="PR00368">
    <property type="entry name" value="FADPNR"/>
</dbReference>
<feature type="transmembrane region" description="Helical" evidence="4">
    <location>
        <begin position="18"/>
        <end position="38"/>
    </location>
</feature>
<evidence type="ECO:0000256" key="1">
    <source>
        <dbReference type="ARBA" id="ARBA00018719"/>
    </source>
</evidence>
<dbReference type="KEGG" id="gfu:KM031_13685"/>
<keyword evidence="7" id="KW-1185">Reference proteome</keyword>
<keyword evidence="4" id="KW-0472">Membrane</keyword>
<evidence type="ECO:0000256" key="2">
    <source>
        <dbReference type="ARBA" id="ARBA00022630"/>
    </source>
</evidence>
<dbReference type="InterPro" id="IPR023753">
    <property type="entry name" value="FAD/NAD-binding_dom"/>
</dbReference>
<dbReference type="PANTHER" id="PTHR48105">
    <property type="entry name" value="THIOREDOXIN REDUCTASE 1-RELATED-RELATED"/>
    <property type="match status" value="1"/>
</dbReference>
<dbReference type="Gene3D" id="3.50.50.60">
    <property type="entry name" value="FAD/NAD(P)-binding domain"/>
    <property type="match status" value="2"/>
</dbReference>
<dbReference type="RefSeq" id="WP_215506195.1">
    <property type="nucleotide sequence ID" value="NZ_CP076361.1"/>
</dbReference>
<dbReference type="GO" id="GO:0016491">
    <property type="term" value="F:oxidoreductase activity"/>
    <property type="evidence" value="ECO:0007669"/>
    <property type="project" value="UniProtKB-KW"/>
</dbReference>
<evidence type="ECO:0000259" key="5">
    <source>
        <dbReference type="Pfam" id="PF07992"/>
    </source>
</evidence>
<dbReference type="Proteomes" id="UP000679352">
    <property type="component" value="Chromosome"/>
</dbReference>
<name>A0A975P4V2_9RHOB</name>